<dbReference type="Pfam" id="PF00782">
    <property type="entry name" value="DSPc"/>
    <property type="match status" value="1"/>
</dbReference>
<dbReference type="InterPro" id="IPR000340">
    <property type="entry name" value="Dual-sp_phosphatase_cat-dom"/>
</dbReference>
<evidence type="ECO:0000313" key="6">
    <source>
        <dbReference type="Proteomes" id="UP001341135"/>
    </source>
</evidence>
<keyword evidence="1" id="KW-0378">Hydrolase</keyword>
<name>A0ABN6ZSF7_9CREN</name>
<evidence type="ECO:0000313" key="5">
    <source>
        <dbReference type="EMBL" id="BES81485.1"/>
    </source>
</evidence>
<accession>A0ABN6ZSF7</accession>
<protein>
    <recommendedName>
        <fullName evidence="7">Dual specificity protein phosphatase</fullName>
    </recommendedName>
</protein>
<feature type="domain" description="Tyrosine-protein phosphatase" evidence="3">
    <location>
        <begin position="4"/>
        <end position="149"/>
    </location>
</feature>
<dbReference type="SUPFAM" id="SSF52799">
    <property type="entry name" value="(Phosphotyrosine protein) phosphatases II"/>
    <property type="match status" value="1"/>
</dbReference>
<reference evidence="5 6" key="1">
    <citation type="submission" date="2023-09" db="EMBL/GenBank/DDBJ databases">
        <title>Pyrofollis japonicus gen. nov. sp. nov., a novel member of the family Pyrodictiaceae isolated from the Iheya North hydrothermal field.</title>
        <authorList>
            <person name="Miyazaki U."/>
            <person name="Sanari M."/>
            <person name="Tame A."/>
            <person name="Kitajima M."/>
            <person name="Okamoto A."/>
            <person name="Sawayama S."/>
            <person name="Miyazaki J."/>
            <person name="Takai K."/>
            <person name="Nakagawa S."/>
        </authorList>
    </citation>
    <scope>NUCLEOTIDE SEQUENCE [LARGE SCALE GENOMIC DNA]</scope>
    <source>
        <strain evidence="5 6">AV2</strain>
    </source>
</reference>
<dbReference type="InterPro" id="IPR020422">
    <property type="entry name" value="TYR_PHOSPHATASE_DUAL_dom"/>
</dbReference>
<dbReference type="PANTHER" id="PTHR23339">
    <property type="entry name" value="TYROSINE SPECIFIC PROTEIN PHOSPHATASE AND DUAL SPECIFICITY PROTEIN PHOSPHATASE"/>
    <property type="match status" value="1"/>
</dbReference>
<dbReference type="InterPro" id="IPR003595">
    <property type="entry name" value="Tyr_Pase_cat"/>
</dbReference>
<dbReference type="SMART" id="SM00404">
    <property type="entry name" value="PTPc_motif"/>
    <property type="match status" value="1"/>
</dbReference>
<dbReference type="PROSITE" id="PS50056">
    <property type="entry name" value="TYR_PHOSPHATASE_2"/>
    <property type="match status" value="1"/>
</dbReference>
<gene>
    <name evidence="5" type="ORF">PABY_10520</name>
</gene>
<feature type="domain" description="Tyrosine specific protein phosphatases" evidence="4">
    <location>
        <begin position="70"/>
        <end position="138"/>
    </location>
</feature>
<dbReference type="InterPro" id="IPR029021">
    <property type="entry name" value="Prot-tyrosine_phosphatase-like"/>
</dbReference>
<keyword evidence="6" id="KW-1185">Reference proteome</keyword>
<dbReference type="InterPro" id="IPR000387">
    <property type="entry name" value="Tyr_Pase_dom"/>
</dbReference>
<evidence type="ECO:0000256" key="1">
    <source>
        <dbReference type="ARBA" id="ARBA00022801"/>
    </source>
</evidence>
<dbReference type="PROSITE" id="PS50054">
    <property type="entry name" value="TYR_PHOSPHATASE_DUAL"/>
    <property type="match status" value="1"/>
</dbReference>
<dbReference type="PROSITE" id="PS00383">
    <property type="entry name" value="TYR_PHOSPHATASE_1"/>
    <property type="match status" value="1"/>
</dbReference>
<dbReference type="InterPro" id="IPR050561">
    <property type="entry name" value="PTP"/>
</dbReference>
<dbReference type="Gene3D" id="3.90.190.10">
    <property type="entry name" value="Protein tyrosine phosphatase superfamily"/>
    <property type="match status" value="1"/>
</dbReference>
<dbReference type="Proteomes" id="UP001341135">
    <property type="component" value="Chromosome"/>
</dbReference>
<keyword evidence="2" id="KW-0904">Protein phosphatase</keyword>
<sequence>MLFHEVFSVDENVAFSPMPDDSSLPYIAKEFNVVVAAVELHELAYDPARLSRLVKFIHIPVPDYAGPDLWQLYRGVREIARAASSGQKVLVHCLAGRGRSATLVAGYLVYRYGMSARRAIEVVRSVRPGAVESAWQRGALRGFEAALTLGDTVLEEYYGDERTGEALRLVGQLSEALKSVGLGSMWLAHSMVRYAVEAARGGTAGQDPVSKITEPLLAVLDFSRGFAEIEIERVENDYRVYLVCTSYVDFCDSFMDAVRTALSSVFRVRVNAEVLYE</sequence>
<evidence type="ECO:0000259" key="4">
    <source>
        <dbReference type="PROSITE" id="PS50056"/>
    </source>
</evidence>
<evidence type="ECO:0008006" key="7">
    <source>
        <dbReference type="Google" id="ProtNLM"/>
    </source>
</evidence>
<evidence type="ECO:0000256" key="2">
    <source>
        <dbReference type="ARBA" id="ARBA00022912"/>
    </source>
</evidence>
<dbReference type="InterPro" id="IPR016130">
    <property type="entry name" value="Tyr_Pase_AS"/>
</dbReference>
<proteinExistence type="predicted"/>
<evidence type="ECO:0000259" key="3">
    <source>
        <dbReference type="PROSITE" id="PS50054"/>
    </source>
</evidence>
<organism evidence="5 6">
    <name type="scientific">Pyrodictium abyssi</name>
    <dbReference type="NCBI Taxonomy" id="54256"/>
    <lineage>
        <taxon>Archaea</taxon>
        <taxon>Thermoproteota</taxon>
        <taxon>Thermoprotei</taxon>
        <taxon>Desulfurococcales</taxon>
        <taxon>Pyrodictiaceae</taxon>
        <taxon>Pyrodictium</taxon>
    </lineage>
</organism>
<dbReference type="EMBL" id="AP028907">
    <property type="protein sequence ID" value="BES81485.1"/>
    <property type="molecule type" value="Genomic_DNA"/>
</dbReference>
<dbReference type="SMART" id="SM00195">
    <property type="entry name" value="DSPc"/>
    <property type="match status" value="1"/>
</dbReference>